<keyword evidence="3" id="KW-0282">Flagellum</keyword>
<dbReference type="OrthoDB" id="447284at2759"/>
<accession>A0A1Q9D6B1</accession>
<feature type="region of interest" description="Disordered" evidence="1">
    <location>
        <begin position="45"/>
        <end position="79"/>
    </location>
</feature>
<dbReference type="Pfam" id="PF08393">
    <property type="entry name" value="DHC_N2"/>
    <property type="match status" value="1"/>
</dbReference>
<dbReference type="InterPro" id="IPR015915">
    <property type="entry name" value="Kelch-typ_b-propeller"/>
</dbReference>
<sequence length="2222" mass="244125">MPGLPLHHCTPPAVQPSLRNEEANLKKRGAPAQVSQHQCADWLGADRYGGMDGRRNDQGKSVTDTKARSGGTALGGGDRPRVAAAASANAISISQDEVFLFGGIHSTTPYQVQLPECRKALAVAQSFRCTPRPKQVRGLEAVDTKMVDISLQAVDGDSLPKDLFLSLRVGEQQKFSKANCSRTYKFPSSADRRYGKLELYRRVGVSSVSLDGESFQGAHEMAIQVEESCSVSGKDERIPNKEVKYRLCLGGSASLPSPTNEAAKAQPDPAKQTSTKETKVVQAREYLQQHQLEQRLSEAMQAVLRERPEDPAAFIAQKLQSKAGVLKKVEEPVSVPVTAPEPPKLEPKAQPPAKQEHEAAAPAAAAPASTSAPAAPVPAPAPAEPKAAKAPVEAPKAQAKEPAAPAPTPKPAAAAPTPKPAAPAAAPAAAPVAAKPLAQPEVRVNLAMPSLADYPLPDNNFAVRPSCEACHLNTMFLLQRRRGELELELMELGYCCRGCNANGCCTRDCENQPFVAASESPSPAAVLEVSNELSSRQQEPLKAHTNSQSNNANIEMKVFGFMDTASPLGPTWEKACQGRAPTVNASTGMLMGKWAECLAWAVAYEAQHPDWTSTGDVIEVLNDGWIMDTTCYEWKHVQFKAQSQELKGSYWKRMCGKILEHPYVAAQAELLVTRLSAVAQTARSAVSGLNFENIVMFERIVVRGCNSKVAHVSMTLLLAGCGWLCDEPWRILAAFFRATTGGEHFKRQDPPVFQMLRQIPSALQVSLLACSKRVSHAQSYPWLLLVPGARKSWKKFLSKQMTSMSARRHCVMQELHKIPNLAPSRQVQRRLWPKEDRTGMAEEEQFHEDLLAMVSSCAQGEVRPQLAKGLERPRANHTTCIYENTVGSVVWTLNLDSFRLASMCWAELTCHGNPPAPRSGHASFQKAEQTSAKILGDEFAKDGFVFVFGGWNGESQFNDLFMLDVENKVASLMVLIAQAEAIPSWRVFVFGGSADRMGRAPEPVCVLDLGDDRKWLTPVPEESRLIMYGGWANKWLDDCWQINVASIVGYAIVQVDPPLGPVKISGIGFLSVPGAAVVRFSAVTDPAGGRFSVEAQGQLLGCLQLRLCVEPVQVADYHYFLNTIPDMQSLCYGPGLLVDQQAEATFMIQARNQLGENSSLSQNVGEVIQINHVYINDKGKESLRELPHEVIDFDNGQSERAQLACYNTAVALAYAGQATKLSEDDVKGLIKVMNHIKDMYQKESELLRQQDCIYETLAHIEREGVPVEKQLKSLKKVSANLAQLKVVCQSTETAAVSAIQPLVQIQSEIYKSGTWKGAMWTRIAEFEQALRSYHTGLKKVTEYLDLKTSELQDLQLIAKNFEYPDEVKESFRVMGMMREDDDSERAATYAEAGATEMATVDLASDYPRLLGVDGAREEQRSAAYFWNEEIMELHREAMQSDHPGQHLRPTAAIDIARGPQLSRLLPFAVGVPRELTLRYWHCSTDGSSSWLDPFAEAARERTVRSSLMSKLLAPFAAICDGEQHAQGDAKTIACFDSEKIVKAVAAAAYQARPLLEPTRRRSKPFRARAGCIFIEEIFFEGVGQRMRTESFRFVQMLLILPVILSASRLRLYKLRAVAGFAKCVSSPLPDRRKWRELATQLLLATSRSVGGAAEIGIGLMRLAENLGLGNIVVFAVRGQALQSSGAAEKGLLQKPLSLKRRGESTLRQSFRGVNQVSTLLLRACALLPAPIYRRQSQPFTEEEREHRKPLPKKPQSSNLETPTEDKVNEPLAETFRRLKGLELLLGCSAGRANDIYTATDSAVSCTAETPDRAVSSKCNRMQERDKVAGGLAKEAPSSGKERLDSTAAAAYTGVALERFSQTDSGYLPSGMAMEEKLCRGRAAVDSVSPQKERPQGATSRQQMVSAKALLTAQPEAVFSGPSPPLPAGHSRFSSNSKGFLEGRIDLAATLRLEDMDDEAGRLTWNAYAETTAGPCCLDIRGHQHLASTIRLEDLEDARSGDKAFQPRFFEGRRVARRGHGGGSELPSKPRHAAELFSRLVDASQDVALIKALWDHEVERIRLTESYLVKRWGTVDALQMEDDVKANFKKLKEYKVDKKVDVYVGMQEVIKRWVIFCPLVGELSDPSMRPRHWSALVTLCDKQLEVSKELLLRDMWNMELHKFPTEALGGTSGLHLQWPLLCSPRLCASSRKSLGLKGHSCRAAQTEATTLRADTRSPLHDAA</sequence>
<protein>
    <submittedName>
        <fullName evidence="3">Dynein alpha chain, flagellar outer arm</fullName>
    </submittedName>
</protein>
<dbReference type="InterPro" id="IPR007858">
    <property type="entry name" value="Dpy-30_motif"/>
</dbReference>
<feature type="region of interest" description="Disordered" evidence="1">
    <location>
        <begin position="336"/>
        <end position="427"/>
    </location>
</feature>
<feature type="compositionally biased region" description="Low complexity" evidence="1">
    <location>
        <begin position="384"/>
        <end position="403"/>
    </location>
</feature>
<reference evidence="3 4" key="1">
    <citation type="submission" date="2016-02" db="EMBL/GenBank/DDBJ databases">
        <title>Genome analysis of coral dinoflagellate symbionts highlights evolutionary adaptations to a symbiotic lifestyle.</title>
        <authorList>
            <person name="Aranda M."/>
            <person name="Li Y."/>
            <person name="Liew Y.J."/>
            <person name="Baumgarten S."/>
            <person name="Simakov O."/>
            <person name="Wilson M."/>
            <person name="Piel J."/>
            <person name="Ashoor H."/>
            <person name="Bougouffa S."/>
            <person name="Bajic V.B."/>
            <person name="Ryu T."/>
            <person name="Ravasi T."/>
            <person name="Bayer T."/>
            <person name="Micklem G."/>
            <person name="Kim H."/>
            <person name="Bhak J."/>
            <person name="Lajeunesse T.C."/>
            <person name="Voolstra C.R."/>
        </authorList>
    </citation>
    <scope>NUCLEOTIDE SEQUENCE [LARGE SCALE GENOMIC DNA]</scope>
    <source>
        <strain evidence="3 4">CCMP2467</strain>
    </source>
</reference>
<gene>
    <name evidence="3" type="primary">ODA11</name>
    <name evidence="3" type="ORF">AK812_SmicGene27695</name>
</gene>
<feature type="compositionally biased region" description="Basic and acidic residues" evidence="1">
    <location>
        <begin position="52"/>
        <end position="67"/>
    </location>
</feature>
<feature type="domain" description="Dynein heavy chain linker" evidence="2">
    <location>
        <begin position="2041"/>
        <end position="2165"/>
    </location>
</feature>
<organism evidence="3 4">
    <name type="scientific">Symbiodinium microadriaticum</name>
    <name type="common">Dinoflagellate</name>
    <name type="synonym">Zooxanthella microadriatica</name>
    <dbReference type="NCBI Taxonomy" id="2951"/>
    <lineage>
        <taxon>Eukaryota</taxon>
        <taxon>Sar</taxon>
        <taxon>Alveolata</taxon>
        <taxon>Dinophyceae</taxon>
        <taxon>Suessiales</taxon>
        <taxon>Symbiodiniaceae</taxon>
        <taxon>Symbiodinium</taxon>
    </lineage>
</organism>
<keyword evidence="4" id="KW-1185">Reference proteome</keyword>
<dbReference type="Proteomes" id="UP000186817">
    <property type="component" value="Unassembled WGS sequence"/>
</dbReference>
<keyword evidence="3" id="KW-0969">Cilium</keyword>
<dbReference type="EMBL" id="LSRX01000698">
    <property type="protein sequence ID" value="OLP90720.1"/>
    <property type="molecule type" value="Genomic_DNA"/>
</dbReference>
<dbReference type="CDD" id="cd22962">
    <property type="entry name" value="DD_AtENO3-like"/>
    <property type="match status" value="1"/>
</dbReference>
<feature type="compositionally biased region" description="Low complexity" evidence="1">
    <location>
        <begin position="360"/>
        <end position="374"/>
    </location>
</feature>
<comment type="caution">
    <text evidence="3">The sequence shown here is derived from an EMBL/GenBank/DDBJ whole genome shotgun (WGS) entry which is preliminary data.</text>
</comment>
<dbReference type="Gene3D" id="2.120.10.80">
    <property type="entry name" value="Kelch-type beta propeller"/>
    <property type="match status" value="1"/>
</dbReference>
<feature type="region of interest" description="Disordered" evidence="1">
    <location>
        <begin position="256"/>
        <end position="277"/>
    </location>
</feature>
<keyword evidence="3" id="KW-0966">Cell projection</keyword>
<dbReference type="Pfam" id="PF05186">
    <property type="entry name" value="Dpy-30"/>
    <property type="match status" value="1"/>
</dbReference>
<feature type="compositionally biased region" description="Low complexity" evidence="1">
    <location>
        <begin position="411"/>
        <end position="427"/>
    </location>
</feature>
<evidence type="ECO:0000313" key="3">
    <source>
        <dbReference type="EMBL" id="OLP90720.1"/>
    </source>
</evidence>
<feature type="region of interest" description="Disordered" evidence="1">
    <location>
        <begin position="526"/>
        <end position="547"/>
    </location>
</feature>
<proteinExistence type="predicted"/>
<dbReference type="InterPro" id="IPR013602">
    <property type="entry name" value="Dynein_heavy_linker"/>
</dbReference>
<evidence type="ECO:0000313" key="4">
    <source>
        <dbReference type="Proteomes" id="UP000186817"/>
    </source>
</evidence>
<dbReference type="SUPFAM" id="SSF47391">
    <property type="entry name" value="Dimerization-anchoring domain of cAMP-dependent PK regulatory subunit"/>
    <property type="match status" value="1"/>
</dbReference>
<feature type="compositionally biased region" description="Polar residues" evidence="1">
    <location>
        <begin position="531"/>
        <end position="547"/>
    </location>
</feature>
<dbReference type="SUPFAM" id="SSF117281">
    <property type="entry name" value="Kelch motif"/>
    <property type="match status" value="1"/>
</dbReference>
<dbReference type="PANTHER" id="PTHR24216">
    <property type="entry name" value="PAXILLIN-RELATED"/>
    <property type="match status" value="1"/>
</dbReference>
<evidence type="ECO:0000259" key="2">
    <source>
        <dbReference type="Pfam" id="PF08393"/>
    </source>
</evidence>
<feature type="region of interest" description="Disordered" evidence="1">
    <location>
        <begin position="1736"/>
        <end position="1769"/>
    </location>
</feature>
<name>A0A1Q9D6B1_SYMMI</name>
<evidence type="ECO:0000256" key="1">
    <source>
        <dbReference type="SAM" id="MobiDB-lite"/>
    </source>
</evidence>
<dbReference type="PANTHER" id="PTHR24216:SF65">
    <property type="entry name" value="PAXILLIN-LIKE PROTEIN 1"/>
    <property type="match status" value="1"/>
</dbReference>